<dbReference type="InterPro" id="IPR002559">
    <property type="entry name" value="Transposase_11"/>
</dbReference>
<dbReference type="EMBL" id="AAOF01000018">
    <property type="protein sequence ID" value="EAR20627.1"/>
    <property type="molecule type" value="Genomic_DNA"/>
</dbReference>
<dbReference type="GO" id="GO:0004803">
    <property type="term" value="F:transposase activity"/>
    <property type="evidence" value="ECO:0007669"/>
    <property type="project" value="InterPro"/>
</dbReference>
<proteinExistence type="predicted"/>
<dbReference type="PANTHER" id="PTHR33258">
    <property type="entry name" value="TRANSPOSASE INSL FOR INSERTION SEQUENCE ELEMENT IS186A-RELATED"/>
    <property type="match status" value="1"/>
</dbReference>
<dbReference type="AlphaFoldDB" id="A4BUB3"/>
<dbReference type="STRING" id="314278.NB231_01883"/>
<evidence type="ECO:0000313" key="2">
    <source>
        <dbReference type="EMBL" id="EAR20627.1"/>
    </source>
</evidence>
<name>A4BUB3_9GAMM</name>
<dbReference type="GO" id="GO:0006313">
    <property type="term" value="P:DNA transposition"/>
    <property type="evidence" value="ECO:0007669"/>
    <property type="project" value="InterPro"/>
</dbReference>
<sequence>MLLHSNTTYALGASTIDLCLSVFPWAPFRRTKAAVKLHTLLDLCGNIPTFIHIAEGKLHDVNALDLLIPEPGALYVMGRGHLDFARLYRLALAGAFFVIRAKANFRFRRLYSAQRYPRRSCAASSVAMPRSTRSRRFRFR</sequence>
<organism evidence="2 3">
    <name type="scientific">Nitrococcus mobilis Nb-231</name>
    <dbReference type="NCBI Taxonomy" id="314278"/>
    <lineage>
        <taxon>Bacteria</taxon>
        <taxon>Pseudomonadati</taxon>
        <taxon>Pseudomonadota</taxon>
        <taxon>Gammaproteobacteria</taxon>
        <taxon>Chromatiales</taxon>
        <taxon>Ectothiorhodospiraceae</taxon>
        <taxon>Nitrococcus</taxon>
    </lineage>
</organism>
<keyword evidence="3" id="KW-1185">Reference proteome</keyword>
<evidence type="ECO:0000313" key="3">
    <source>
        <dbReference type="Proteomes" id="UP000003374"/>
    </source>
</evidence>
<dbReference type="PANTHER" id="PTHR33258:SF1">
    <property type="entry name" value="TRANSPOSASE INSL FOR INSERTION SEQUENCE ELEMENT IS186A-RELATED"/>
    <property type="match status" value="1"/>
</dbReference>
<dbReference type="Proteomes" id="UP000003374">
    <property type="component" value="Unassembled WGS sequence"/>
</dbReference>
<feature type="domain" description="Transposase IS4-like" evidence="1">
    <location>
        <begin position="31"/>
        <end position="118"/>
    </location>
</feature>
<evidence type="ECO:0000259" key="1">
    <source>
        <dbReference type="Pfam" id="PF01609"/>
    </source>
</evidence>
<dbReference type="eggNOG" id="COG3385">
    <property type="taxonomic scope" value="Bacteria"/>
</dbReference>
<reference evidence="2 3" key="1">
    <citation type="submission" date="2006-02" db="EMBL/GenBank/DDBJ databases">
        <authorList>
            <person name="Waterbury J."/>
            <person name="Ferriera S."/>
            <person name="Johnson J."/>
            <person name="Kravitz S."/>
            <person name="Halpern A."/>
            <person name="Remington K."/>
            <person name="Beeson K."/>
            <person name="Tran B."/>
            <person name="Rogers Y.-H."/>
            <person name="Friedman R."/>
            <person name="Venter J.C."/>
        </authorList>
    </citation>
    <scope>NUCLEOTIDE SEQUENCE [LARGE SCALE GENOMIC DNA]</scope>
    <source>
        <strain evidence="2 3">Nb-231</strain>
    </source>
</reference>
<protein>
    <submittedName>
        <fullName evidence="2">Transposase, IS4</fullName>
    </submittedName>
</protein>
<accession>A4BUB3</accession>
<comment type="caution">
    <text evidence="2">The sequence shown here is derived from an EMBL/GenBank/DDBJ whole genome shotgun (WGS) entry which is preliminary data.</text>
</comment>
<gene>
    <name evidence="2" type="ORF">NB231_01883</name>
</gene>
<dbReference type="HOGENOM" id="CLU_1833065_0_0_6"/>
<dbReference type="Pfam" id="PF01609">
    <property type="entry name" value="DDE_Tnp_1"/>
    <property type="match status" value="1"/>
</dbReference>
<dbReference type="GO" id="GO:0003677">
    <property type="term" value="F:DNA binding"/>
    <property type="evidence" value="ECO:0007669"/>
    <property type="project" value="InterPro"/>
</dbReference>